<dbReference type="Gene3D" id="3.40.50.2300">
    <property type="match status" value="1"/>
</dbReference>
<accession>A0ABS9SLM6</accession>
<reference evidence="3 4" key="1">
    <citation type="submission" date="2022-02" db="EMBL/GenBank/DDBJ databases">
        <authorList>
            <person name="Min J."/>
        </authorList>
    </citation>
    <scope>NUCLEOTIDE SEQUENCE [LARGE SCALE GENOMIC DNA]</scope>
    <source>
        <strain evidence="3 4">GR10-1</strain>
    </source>
</reference>
<dbReference type="SUPFAM" id="SSF52172">
    <property type="entry name" value="CheY-like"/>
    <property type="match status" value="1"/>
</dbReference>
<dbReference type="PROSITE" id="PS50110">
    <property type="entry name" value="RESPONSE_REGULATORY"/>
    <property type="match status" value="1"/>
</dbReference>
<name>A0ABS9SLM6_9BACT</name>
<dbReference type="InterPro" id="IPR001789">
    <property type="entry name" value="Sig_transdc_resp-reg_receiver"/>
</dbReference>
<dbReference type="PANTHER" id="PTHR44520:SF2">
    <property type="entry name" value="RESPONSE REGULATOR RCP1"/>
    <property type="match status" value="1"/>
</dbReference>
<protein>
    <submittedName>
        <fullName evidence="3">Response regulator</fullName>
    </submittedName>
</protein>
<keyword evidence="4" id="KW-1185">Reference proteome</keyword>
<dbReference type="PANTHER" id="PTHR44520">
    <property type="entry name" value="RESPONSE REGULATOR RCP1-RELATED"/>
    <property type="match status" value="1"/>
</dbReference>
<feature type="modified residue" description="4-aspartylphosphate" evidence="1">
    <location>
        <position position="65"/>
    </location>
</feature>
<dbReference type="RefSeq" id="WP_240831027.1">
    <property type="nucleotide sequence ID" value="NZ_JAKWBL010000003.1"/>
</dbReference>
<evidence type="ECO:0000313" key="3">
    <source>
        <dbReference type="EMBL" id="MCH5599287.1"/>
    </source>
</evidence>
<dbReference type="InterPro" id="IPR052893">
    <property type="entry name" value="TCS_response_regulator"/>
</dbReference>
<dbReference type="InterPro" id="IPR011006">
    <property type="entry name" value="CheY-like_superfamily"/>
</dbReference>
<comment type="caution">
    <text evidence="3">The sequence shown here is derived from an EMBL/GenBank/DDBJ whole genome shotgun (WGS) entry which is preliminary data.</text>
</comment>
<dbReference type="Proteomes" id="UP001202248">
    <property type="component" value="Unassembled WGS sequence"/>
</dbReference>
<evidence type="ECO:0000256" key="1">
    <source>
        <dbReference type="PROSITE-ProRule" id="PRU00169"/>
    </source>
</evidence>
<dbReference type="SMART" id="SM00448">
    <property type="entry name" value="REC"/>
    <property type="match status" value="1"/>
</dbReference>
<keyword evidence="1" id="KW-0597">Phosphoprotein</keyword>
<sequence>MSAIKLNCIVLIDDNRAANFINKIILDKIDCAEHVIAFDSGEEAFKYLTNKDVESYIKPDLIFLDINMPKMDGWEFVAKLSDDSKTLSLHIPIIILTTSSNPTDLEKAHNTPEVKELINKPLKKETVLKILEKYFPA</sequence>
<feature type="domain" description="Response regulatory" evidence="2">
    <location>
        <begin position="8"/>
        <end position="135"/>
    </location>
</feature>
<dbReference type="Pfam" id="PF00072">
    <property type="entry name" value="Response_reg"/>
    <property type="match status" value="1"/>
</dbReference>
<evidence type="ECO:0000259" key="2">
    <source>
        <dbReference type="PROSITE" id="PS50110"/>
    </source>
</evidence>
<gene>
    <name evidence="3" type="ORF">MKP09_15905</name>
</gene>
<organism evidence="3 4">
    <name type="scientific">Niabella ginsengisoli</name>
    <dbReference type="NCBI Taxonomy" id="522298"/>
    <lineage>
        <taxon>Bacteria</taxon>
        <taxon>Pseudomonadati</taxon>
        <taxon>Bacteroidota</taxon>
        <taxon>Chitinophagia</taxon>
        <taxon>Chitinophagales</taxon>
        <taxon>Chitinophagaceae</taxon>
        <taxon>Niabella</taxon>
    </lineage>
</organism>
<evidence type="ECO:0000313" key="4">
    <source>
        <dbReference type="Proteomes" id="UP001202248"/>
    </source>
</evidence>
<proteinExistence type="predicted"/>
<dbReference type="EMBL" id="JAKWBL010000003">
    <property type="protein sequence ID" value="MCH5599287.1"/>
    <property type="molecule type" value="Genomic_DNA"/>
</dbReference>